<organism evidence="5 6">
    <name type="scientific">Pristionchus entomophagus</name>
    <dbReference type="NCBI Taxonomy" id="358040"/>
    <lineage>
        <taxon>Eukaryota</taxon>
        <taxon>Metazoa</taxon>
        <taxon>Ecdysozoa</taxon>
        <taxon>Nematoda</taxon>
        <taxon>Chromadorea</taxon>
        <taxon>Rhabditida</taxon>
        <taxon>Rhabditina</taxon>
        <taxon>Diplogasteromorpha</taxon>
        <taxon>Diplogasteroidea</taxon>
        <taxon>Neodiplogasteridae</taxon>
        <taxon>Pristionchus</taxon>
    </lineage>
</organism>
<dbReference type="GO" id="GO:0003700">
    <property type="term" value="F:DNA-binding transcription factor activity"/>
    <property type="evidence" value="ECO:0007669"/>
    <property type="project" value="TreeGrafter"/>
</dbReference>
<dbReference type="EMBL" id="BTSX01000004">
    <property type="protein sequence ID" value="GMS93428.1"/>
    <property type="molecule type" value="Genomic_DNA"/>
</dbReference>
<dbReference type="PROSITE" id="PS51843">
    <property type="entry name" value="NR_LBD"/>
    <property type="match status" value="1"/>
</dbReference>
<protein>
    <recommendedName>
        <fullName evidence="4">NR LBD domain-containing protein</fullName>
    </recommendedName>
</protein>
<keyword evidence="6" id="KW-1185">Reference proteome</keyword>
<name>A0AAV5TFJ8_9BILA</name>
<evidence type="ECO:0000313" key="5">
    <source>
        <dbReference type="EMBL" id="GMS93428.1"/>
    </source>
</evidence>
<dbReference type="Proteomes" id="UP001432027">
    <property type="component" value="Unassembled WGS sequence"/>
</dbReference>
<dbReference type="SUPFAM" id="SSF48508">
    <property type="entry name" value="Nuclear receptor ligand-binding domain"/>
    <property type="match status" value="1"/>
</dbReference>
<gene>
    <name evidence="5" type="ORF">PENTCL1PPCAC_15602</name>
</gene>
<dbReference type="InterPro" id="IPR000536">
    <property type="entry name" value="Nucl_hrmn_rcpt_lig-bd"/>
</dbReference>
<keyword evidence="3" id="KW-0675">Receptor</keyword>
<feature type="domain" description="NR LBD" evidence="4">
    <location>
        <begin position="52"/>
        <end position="304"/>
    </location>
</feature>
<dbReference type="InterPro" id="IPR035500">
    <property type="entry name" value="NHR-like_dom_sf"/>
</dbReference>
<evidence type="ECO:0000256" key="1">
    <source>
        <dbReference type="ARBA" id="ARBA00023015"/>
    </source>
</evidence>
<dbReference type="AlphaFoldDB" id="A0AAV5TFJ8"/>
<comment type="caution">
    <text evidence="5">The sequence shown here is derived from an EMBL/GenBank/DDBJ whole genome shotgun (WGS) entry which is preliminary data.</text>
</comment>
<feature type="non-terminal residue" evidence="5">
    <location>
        <position position="304"/>
    </location>
</feature>
<evidence type="ECO:0000256" key="3">
    <source>
        <dbReference type="ARBA" id="ARBA00023170"/>
    </source>
</evidence>
<evidence type="ECO:0000256" key="2">
    <source>
        <dbReference type="ARBA" id="ARBA00023163"/>
    </source>
</evidence>
<proteinExistence type="predicted"/>
<evidence type="ECO:0000313" key="6">
    <source>
        <dbReference type="Proteomes" id="UP001432027"/>
    </source>
</evidence>
<evidence type="ECO:0000259" key="4">
    <source>
        <dbReference type="PROSITE" id="PS51843"/>
    </source>
</evidence>
<keyword evidence="1" id="KW-0805">Transcription regulation</keyword>
<dbReference type="Gene3D" id="1.10.565.10">
    <property type="entry name" value="Retinoid X Receptor"/>
    <property type="match status" value="1"/>
</dbReference>
<sequence>MSHLITYSTKASKVNKTISICIPCRFQRSQSNFSVSPSTSDTPLLTRLKTEYKSMCFAQLSSEHHARGDVPHPMRISIDEGPYFPAHFAALTIGNRILLTASLQFASEVFPEFTNLPESERWKIVKNFMFPFRILEGGHRSNKVFPDDPNRYFASYATYFCAHSATNFFTTAPQSDHTAAAEQYLHSPSFVNTIPEVRETLKRFNPSDEEFLALVALTFWNLENTDVGEEAMRVRDHYRDVLLKELHVIYRSSLQTYNCAVRLGELMMLQQTLEKSNAMVEHLEVFRLFNVLPDDNFVYAIQRE</sequence>
<accession>A0AAV5TFJ8</accession>
<dbReference type="SMART" id="SM00430">
    <property type="entry name" value="HOLI"/>
    <property type="match status" value="1"/>
</dbReference>
<keyword evidence="2" id="KW-0804">Transcription</keyword>
<dbReference type="GO" id="GO:0005634">
    <property type="term" value="C:nucleus"/>
    <property type="evidence" value="ECO:0007669"/>
    <property type="project" value="TreeGrafter"/>
</dbReference>
<reference evidence="5" key="1">
    <citation type="submission" date="2023-10" db="EMBL/GenBank/DDBJ databases">
        <title>Genome assembly of Pristionchus species.</title>
        <authorList>
            <person name="Yoshida K."/>
            <person name="Sommer R.J."/>
        </authorList>
    </citation>
    <scope>NUCLEOTIDE SEQUENCE</scope>
    <source>
        <strain evidence="5">RS0144</strain>
    </source>
</reference>
<dbReference type="PANTHER" id="PTHR46011:SF6">
    <property type="entry name" value="HIGH ZINC ACTIVATED NUCLEAR RECEPTOR PROTEIN"/>
    <property type="match status" value="1"/>
</dbReference>
<dbReference type="PANTHER" id="PTHR46011">
    <property type="entry name" value="NUCLEAR HORMONE RECEPTOR FAMILY MEMBER NHR-86-RELATED"/>
    <property type="match status" value="1"/>
</dbReference>
<dbReference type="Pfam" id="PF00104">
    <property type="entry name" value="Hormone_recep"/>
    <property type="match status" value="1"/>
</dbReference>